<dbReference type="SUPFAM" id="SSF46589">
    <property type="entry name" value="tRNA-binding arm"/>
    <property type="match status" value="1"/>
</dbReference>
<comment type="cofactor">
    <cofactor evidence="13">
        <name>Mg(2+)</name>
        <dbReference type="ChEBI" id="CHEBI:18420"/>
    </cofactor>
    <text evidence="13">Binds 2 magnesium ions per tetramer.</text>
</comment>
<organism evidence="15">
    <name type="scientific">Dolosigranulum savutiense</name>
    <dbReference type="NCBI Taxonomy" id="3110288"/>
    <lineage>
        <taxon>Bacteria</taxon>
        <taxon>Bacillati</taxon>
        <taxon>Bacillota</taxon>
        <taxon>Bacilli</taxon>
        <taxon>Lactobacillales</taxon>
        <taxon>Carnobacteriaceae</taxon>
        <taxon>Dolosigranulum</taxon>
    </lineage>
</organism>
<dbReference type="NCBIfam" id="TIGR00468">
    <property type="entry name" value="pheS"/>
    <property type="match status" value="1"/>
</dbReference>
<dbReference type="InterPro" id="IPR004529">
    <property type="entry name" value="Phe-tRNA-synth_IIc_asu"/>
</dbReference>
<dbReference type="PANTHER" id="PTHR11538">
    <property type="entry name" value="PHENYLALANYL-TRNA SYNTHETASE"/>
    <property type="match status" value="1"/>
</dbReference>
<keyword evidence="9 13" id="KW-0460">Magnesium</keyword>
<comment type="similarity">
    <text evidence="2 13">Belongs to the class-II aminoacyl-tRNA synthetase family. Phe-tRNA synthetase alpha subunit type 1 subfamily.</text>
</comment>
<evidence type="ECO:0000259" key="14">
    <source>
        <dbReference type="PROSITE" id="PS50862"/>
    </source>
</evidence>
<dbReference type="InterPro" id="IPR010978">
    <property type="entry name" value="tRNA-bd_arm"/>
</dbReference>
<gene>
    <name evidence="13 15" type="primary">pheS</name>
    <name evidence="16" type="ORF">VUQ06_07755</name>
    <name evidence="15" type="ORF">VUQ08_08950</name>
</gene>
<evidence type="ECO:0000256" key="1">
    <source>
        <dbReference type="ARBA" id="ARBA00004496"/>
    </source>
</evidence>
<evidence type="ECO:0000256" key="10">
    <source>
        <dbReference type="ARBA" id="ARBA00022917"/>
    </source>
</evidence>
<accession>A0AB74TSW2</accession>
<dbReference type="CDD" id="cd00496">
    <property type="entry name" value="PheRS_alpha_core"/>
    <property type="match status" value="1"/>
</dbReference>
<evidence type="ECO:0000256" key="4">
    <source>
        <dbReference type="ARBA" id="ARBA00022490"/>
    </source>
</evidence>
<dbReference type="PANTHER" id="PTHR11538:SF41">
    <property type="entry name" value="PHENYLALANINE--TRNA LIGASE, MITOCHONDRIAL"/>
    <property type="match status" value="1"/>
</dbReference>
<dbReference type="EMBL" id="CP142435">
    <property type="protein sequence ID" value="XBC49372.1"/>
    <property type="molecule type" value="Genomic_DNA"/>
</dbReference>
<evidence type="ECO:0000256" key="7">
    <source>
        <dbReference type="ARBA" id="ARBA00022741"/>
    </source>
</evidence>
<keyword evidence="6 13" id="KW-0479">Metal-binding</keyword>
<dbReference type="FunFam" id="3.30.930.10:FF:000003">
    <property type="entry name" value="Phenylalanine--tRNA ligase alpha subunit"/>
    <property type="match status" value="1"/>
</dbReference>
<reference evidence="15" key="1">
    <citation type="submission" date="2023-12" db="EMBL/GenBank/DDBJ databases">
        <title>Dolosigranulum savutii sp. nov. isolated from human upper respiratory samples collected in Botswana.</title>
        <authorList>
            <person name="Kelly M.S."/>
        </authorList>
    </citation>
    <scope>NUCLEOTIDE SEQUENCE</scope>
    <source>
        <strain evidence="16">MSK294</strain>
        <strain evidence="15">MSK433</strain>
    </source>
</reference>
<dbReference type="RefSeq" id="WP_347300331.1">
    <property type="nucleotide sequence ID" value="NZ_CP142433.1"/>
</dbReference>
<name>A0AB74TSW2_9LACT</name>
<evidence type="ECO:0000256" key="13">
    <source>
        <dbReference type="HAMAP-Rule" id="MF_00281"/>
    </source>
</evidence>
<dbReference type="InterPro" id="IPR004188">
    <property type="entry name" value="Phe-tRNA_ligase_II_N"/>
</dbReference>
<dbReference type="InterPro" id="IPR022911">
    <property type="entry name" value="Phe_tRNA_ligase_alpha1_bac"/>
</dbReference>
<dbReference type="Pfam" id="PF02912">
    <property type="entry name" value="Phe_tRNA-synt_N"/>
    <property type="match status" value="1"/>
</dbReference>
<dbReference type="InterPro" id="IPR045864">
    <property type="entry name" value="aa-tRNA-synth_II/BPL/LPL"/>
</dbReference>
<dbReference type="EC" id="6.1.1.20" evidence="13"/>
<proteinExistence type="inferred from homology"/>
<evidence type="ECO:0000256" key="2">
    <source>
        <dbReference type="ARBA" id="ARBA00010207"/>
    </source>
</evidence>
<evidence type="ECO:0000313" key="16">
    <source>
        <dbReference type="EMBL" id="XBC49372.1"/>
    </source>
</evidence>
<feature type="domain" description="Aminoacyl-transfer RNA synthetases class-II family profile" evidence="14">
    <location>
        <begin position="190"/>
        <end position="325"/>
    </location>
</feature>
<dbReference type="GO" id="GO:0000049">
    <property type="term" value="F:tRNA binding"/>
    <property type="evidence" value="ECO:0007669"/>
    <property type="project" value="InterPro"/>
</dbReference>
<sequence length="350" mass="39925">MTLKEQLHTIQQKAIERLEQAKEAQAVEDIRIKYLGKKGDVTQVLKGMKDLAPEERPIVGKLANDVRDAIQAKISERKALLHQESLNKQLEEETIDVTLPGTVHSVAQTHIILQVIEEIEDLFLGMGYKIVEGNEVETEHYNFERINVPKHHPARDMQDTFYIDDKYLLRTQTSGTQPRTLEQHNFEEGPLKMISPGKVYRRDTDDATHSHQFHQIEGLVIDKDIAMTDLKGTLEEVAKAMFGDKHEIRLRPSYFPFTEPSVEVDVTCFKCQGSDEHCSVCKNTGWIEILGAGMVHPNVLEMSGVDPEVYGGFAFGLGPDRIAMLKHEIDDIRHFYTNDQRFLSQFKMKG</sequence>
<comment type="subcellular location">
    <subcellularLocation>
        <location evidence="1 13">Cytoplasm</location>
    </subcellularLocation>
</comment>
<comment type="subunit">
    <text evidence="3 13">Tetramer of two alpha and two beta subunits.</text>
</comment>
<dbReference type="AlphaFoldDB" id="A0AB74TSW2"/>
<dbReference type="Gene3D" id="3.30.930.10">
    <property type="entry name" value="Bira Bifunctional Protein, Domain 2"/>
    <property type="match status" value="1"/>
</dbReference>
<dbReference type="GO" id="GO:0140096">
    <property type="term" value="F:catalytic activity, acting on a protein"/>
    <property type="evidence" value="ECO:0007669"/>
    <property type="project" value="UniProtKB-ARBA"/>
</dbReference>
<protein>
    <recommendedName>
        <fullName evidence="13">Phenylalanine--tRNA ligase alpha subunit</fullName>
        <ecNumber evidence="13">6.1.1.20</ecNumber>
    </recommendedName>
    <alternativeName>
        <fullName evidence="13">Phenylalanyl-tRNA synthetase alpha subunit</fullName>
        <shortName evidence="13">PheRS</shortName>
    </alternativeName>
</protein>
<evidence type="ECO:0000256" key="5">
    <source>
        <dbReference type="ARBA" id="ARBA00022598"/>
    </source>
</evidence>
<evidence type="ECO:0000256" key="12">
    <source>
        <dbReference type="ARBA" id="ARBA00049255"/>
    </source>
</evidence>
<evidence type="ECO:0000256" key="3">
    <source>
        <dbReference type="ARBA" id="ARBA00011209"/>
    </source>
</evidence>
<dbReference type="EMBL" id="CP142433">
    <property type="protein sequence ID" value="XBC45953.1"/>
    <property type="molecule type" value="Genomic_DNA"/>
</dbReference>
<dbReference type="GO" id="GO:0006432">
    <property type="term" value="P:phenylalanyl-tRNA aminoacylation"/>
    <property type="evidence" value="ECO:0007669"/>
    <property type="project" value="UniProtKB-UniRule"/>
</dbReference>
<feature type="binding site" evidence="13">
    <location>
        <position position="259"/>
    </location>
    <ligand>
        <name>Mg(2+)</name>
        <dbReference type="ChEBI" id="CHEBI:18420"/>
        <note>shared with beta subunit</note>
    </ligand>
</feature>
<dbReference type="GO" id="GO:0000287">
    <property type="term" value="F:magnesium ion binding"/>
    <property type="evidence" value="ECO:0007669"/>
    <property type="project" value="UniProtKB-UniRule"/>
</dbReference>
<evidence type="ECO:0000256" key="6">
    <source>
        <dbReference type="ARBA" id="ARBA00022723"/>
    </source>
</evidence>
<dbReference type="SUPFAM" id="SSF55681">
    <property type="entry name" value="Class II aaRS and biotin synthetases"/>
    <property type="match status" value="1"/>
</dbReference>
<evidence type="ECO:0000256" key="9">
    <source>
        <dbReference type="ARBA" id="ARBA00022842"/>
    </source>
</evidence>
<dbReference type="InterPro" id="IPR006195">
    <property type="entry name" value="aa-tRNA-synth_II"/>
</dbReference>
<evidence type="ECO:0000256" key="11">
    <source>
        <dbReference type="ARBA" id="ARBA00023146"/>
    </source>
</evidence>
<dbReference type="PROSITE" id="PS50862">
    <property type="entry name" value="AA_TRNA_LIGASE_II"/>
    <property type="match status" value="1"/>
</dbReference>
<dbReference type="GO" id="GO:0004826">
    <property type="term" value="F:phenylalanine-tRNA ligase activity"/>
    <property type="evidence" value="ECO:0007669"/>
    <property type="project" value="UniProtKB-UniRule"/>
</dbReference>
<dbReference type="GO" id="GO:0005737">
    <property type="term" value="C:cytoplasm"/>
    <property type="evidence" value="ECO:0007669"/>
    <property type="project" value="UniProtKB-SubCell"/>
</dbReference>
<evidence type="ECO:0000256" key="8">
    <source>
        <dbReference type="ARBA" id="ARBA00022840"/>
    </source>
</evidence>
<comment type="catalytic activity">
    <reaction evidence="12 13">
        <text>tRNA(Phe) + L-phenylalanine + ATP = L-phenylalanyl-tRNA(Phe) + AMP + diphosphate + H(+)</text>
        <dbReference type="Rhea" id="RHEA:19413"/>
        <dbReference type="Rhea" id="RHEA-COMP:9668"/>
        <dbReference type="Rhea" id="RHEA-COMP:9699"/>
        <dbReference type="ChEBI" id="CHEBI:15378"/>
        <dbReference type="ChEBI" id="CHEBI:30616"/>
        <dbReference type="ChEBI" id="CHEBI:33019"/>
        <dbReference type="ChEBI" id="CHEBI:58095"/>
        <dbReference type="ChEBI" id="CHEBI:78442"/>
        <dbReference type="ChEBI" id="CHEBI:78531"/>
        <dbReference type="ChEBI" id="CHEBI:456215"/>
        <dbReference type="EC" id="6.1.1.20"/>
    </reaction>
</comment>
<keyword evidence="10 13" id="KW-0648">Protein biosynthesis</keyword>
<keyword evidence="7 13" id="KW-0547">Nucleotide-binding</keyword>
<dbReference type="Pfam" id="PF01409">
    <property type="entry name" value="tRNA-synt_2d"/>
    <property type="match status" value="1"/>
</dbReference>
<dbReference type="GO" id="GO:0016740">
    <property type="term" value="F:transferase activity"/>
    <property type="evidence" value="ECO:0007669"/>
    <property type="project" value="UniProtKB-ARBA"/>
</dbReference>
<keyword evidence="5 13" id="KW-0436">Ligase</keyword>
<dbReference type="KEGG" id="dst:VUQ06_07755"/>
<dbReference type="HAMAP" id="MF_00281">
    <property type="entry name" value="Phe_tRNA_synth_alpha1"/>
    <property type="match status" value="1"/>
</dbReference>
<keyword evidence="8 13" id="KW-0067">ATP-binding</keyword>
<dbReference type="InterPro" id="IPR002319">
    <property type="entry name" value="Phenylalanyl-tRNA_Synthase"/>
</dbReference>
<dbReference type="GO" id="GO:0005524">
    <property type="term" value="F:ATP binding"/>
    <property type="evidence" value="ECO:0007669"/>
    <property type="project" value="UniProtKB-UniRule"/>
</dbReference>
<evidence type="ECO:0000313" key="15">
    <source>
        <dbReference type="EMBL" id="XBC45953.1"/>
    </source>
</evidence>
<keyword evidence="4 13" id="KW-0963">Cytoplasm</keyword>
<keyword evidence="11 13" id="KW-0030">Aminoacyl-tRNA synthetase</keyword>